<keyword evidence="4" id="KW-1185">Reference proteome</keyword>
<accession>A0A1K2IGN2</accession>
<keyword evidence="2" id="KW-0472">Membrane</keyword>
<proteinExistence type="predicted"/>
<keyword evidence="1" id="KW-0175">Coiled coil</keyword>
<evidence type="ECO:0000256" key="1">
    <source>
        <dbReference type="SAM" id="Coils"/>
    </source>
</evidence>
<dbReference type="RefSeq" id="WP_162088006.1">
    <property type="nucleotide sequence ID" value="NZ_FPKW01000002.1"/>
</dbReference>
<organism evidence="3 4">
    <name type="scientific">Chryseobacterium limigenitum</name>
    <dbReference type="NCBI Taxonomy" id="1612149"/>
    <lineage>
        <taxon>Bacteria</taxon>
        <taxon>Pseudomonadati</taxon>
        <taxon>Bacteroidota</taxon>
        <taxon>Flavobacteriia</taxon>
        <taxon>Flavobacteriales</taxon>
        <taxon>Weeksellaceae</taxon>
        <taxon>Chryseobacterium group</taxon>
        <taxon>Chryseobacterium</taxon>
    </lineage>
</organism>
<feature type="transmembrane region" description="Helical" evidence="2">
    <location>
        <begin position="58"/>
        <end position="77"/>
    </location>
</feature>
<feature type="coiled-coil region" evidence="1">
    <location>
        <begin position="20"/>
        <end position="47"/>
    </location>
</feature>
<protein>
    <submittedName>
        <fullName evidence="3">Uncharacterized protein</fullName>
    </submittedName>
</protein>
<dbReference type="AlphaFoldDB" id="A0A1K2IGN2"/>
<keyword evidence="2" id="KW-1133">Transmembrane helix</keyword>
<evidence type="ECO:0000256" key="2">
    <source>
        <dbReference type="SAM" id="Phobius"/>
    </source>
</evidence>
<gene>
    <name evidence="3" type="ORF">SAMN05216324_102426</name>
</gene>
<evidence type="ECO:0000313" key="4">
    <source>
        <dbReference type="Proteomes" id="UP000182034"/>
    </source>
</evidence>
<dbReference type="EMBL" id="FPKW01000002">
    <property type="protein sequence ID" value="SFZ91596.1"/>
    <property type="molecule type" value="Genomic_DNA"/>
</dbReference>
<sequence length="83" mass="9503">MLQLKVKEQEEVIKSNYEVINIYKENNLQLQNNQQEAKNQIQEMYGQLLGVSNKATTYFIIAIAVTIILVLFVVLVATGNLKF</sequence>
<keyword evidence="2" id="KW-0812">Transmembrane</keyword>
<name>A0A1K2IGN2_9FLAO</name>
<evidence type="ECO:0000313" key="3">
    <source>
        <dbReference type="EMBL" id="SFZ91596.1"/>
    </source>
</evidence>
<reference evidence="4" key="1">
    <citation type="submission" date="2016-10" db="EMBL/GenBank/DDBJ databases">
        <authorList>
            <person name="Varghese N."/>
            <person name="Submissions S."/>
        </authorList>
    </citation>
    <scope>NUCLEOTIDE SEQUENCE [LARGE SCALE GENOMIC DNA]</scope>
    <source>
        <strain evidence="4">SUR2</strain>
    </source>
</reference>
<dbReference type="Proteomes" id="UP000182034">
    <property type="component" value="Unassembled WGS sequence"/>
</dbReference>